<dbReference type="GO" id="GO:0016787">
    <property type="term" value="F:hydrolase activity"/>
    <property type="evidence" value="ECO:0007669"/>
    <property type="project" value="UniProtKB-KW"/>
</dbReference>
<evidence type="ECO:0000313" key="7">
    <source>
        <dbReference type="EMBL" id="NYE08986.1"/>
    </source>
</evidence>
<feature type="domain" description="UvrD-like helicase C-terminal" evidence="6">
    <location>
        <begin position="558"/>
        <end position="619"/>
    </location>
</feature>
<accession>A0A852TMU5</accession>
<keyword evidence="4" id="KW-0067">ATP-binding</keyword>
<evidence type="ECO:0000259" key="5">
    <source>
        <dbReference type="Pfam" id="PF08378"/>
    </source>
</evidence>
<dbReference type="Proteomes" id="UP000548423">
    <property type="component" value="Unassembled WGS sequence"/>
</dbReference>
<dbReference type="InterPro" id="IPR014017">
    <property type="entry name" value="DNA_helicase_UvrD-like_C"/>
</dbReference>
<dbReference type="GO" id="GO:0005524">
    <property type="term" value="F:ATP binding"/>
    <property type="evidence" value="ECO:0007669"/>
    <property type="project" value="UniProtKB-KW"/>
</dbReference>
<evidence type="ECO:0000256" key="2">
    <source>
        <dbReference type="ARBA" id="ARBA00022801"/>
    </source>
</evidence>
<keyword evidence="1" id="KW-0547">Nucleotide-binding</keyword>
<dbReference type="Gene3D" id="3.40.50.300">
    <property type="entry name" value="P-loop containing nucleotide triphosphate hydrolases"/>
    <property type="match status" value="2"/>
</dbReference>
<keyword evidence="3" id="KW-0347">Helicase</keyword>
<dbReference type="EMBL" id="JACCBX010000017">
    <property type="protein sequence ID" value="NYE08986.1"/>
    <property type="molecule type" value="Genomic_DNA"/>
</dbReference>
<dbReference type="AlphaFoldDB" id="A0A852TMU5"/>
<reference evidence="8" key="2">
    <citation type="submission" date="2020-08" db="EMBL/GenBank/DDBJ databases">
        <title>The Agave Microbiome: Exploring the role of microbial communities in plant adaptations to desert environments.</title>
        <authorList>
            <person name="Partida-Martinez L.P."/>
        </authorList>
    </citation>
    <scope>NUCLEOTIDE SEQUENCE [LARGE SCALE GENOMIC DNA]</scope>
    <source>
        <strain evidence="8">AT2.8</strain>
    </source>
</reference>
<gene>
    <name evidence="7" type="ORF">F4694_005843</name>
</gene>
<dbReference type="GO" id="GO:0003677">
    <property type="term" value="F:DNA binding"/>
    <property type="evidence" value="ECO:0007669"/>
    <property type="project" value="InterPro"/>
</dbReference>
<name>A0A852TMU5_9BACI</name>
<evidence type="ECO:0000313" key="8">
    <source>
        <dbReference type="Proteomes" id="UP000548423"/>
    </source>
</evidence>
<proteinExistence type="predicted"/>
<organism evidence="7 8">
    <name type="scientific">Neobacillus niacini</name>
    <dbReference type="NCBI Taxonomy" id="86668"/>
    <lineage>
        <taxon>Bacteria</taxon>
        <taxon>Bacillati</taxon>
        <taxon>Bacillota</taxon>
        <taxon>Bacilli</taxon>
        <taxon>Bacillales</taxon>
        <taxon>Bacillaceae</taxon>
        <taxon>Neobacillus</taxon>
    </lineage>
</organism>
<dbReference type="PANTHER" id="PTHR11070">
    <property type="entry name" value="UVRD / RECB / PCRA DNA HELICASE FAMILY MEMBER"/>
    <property type="match status" value="1"/>
</dbReference>
<feature type="domain" description="NERD" evidence="5">
    <location>
        <begin position="26"/>
        <end position="118"/>
    </location>
</feature>
<dbReference type="Pfam" id="PF08378">
    <property type="entry name" value="NERD"/>
    <property type="match status" value="1"/>
</dbReference>
<evidence type="ECO:0008006" key="9">
    <source>
        <dbReference type="Google" id="ProtNLM"/>
    </source>
</evidence>
<keyword evidence="2" id="KW-0378">Hydrolase</keyword>
<dbReference type="Pfam" id="PF13361">
    <property type="entry name" value="UvrD_C"/>
    <property type="match status" value="2"/>
</dbReference>
<reference evidence="8" key="1">
    <citation type="submission" date="2020-07" db="EMBL/GenBank/DDBJ databases">
        <authorList>
            <person name="Partida-Martinez L."/>
            <person name="Huntemann M."/>
            <person name="Clum A."/>
            <person name="Wang J."/>
            <person name="Palaniappan K."/>
            <person name="Ritter S."/>
            <person name="Chen I.-M."/>
            <person name="Stamatis D."/>
            <person name="Reddy T."/>
            <person name="O'Malley R."/>
            <person name="Daum C."/>
            <person name="Shapiro N."/>
            <person name="Ivanova N."/>
            <person name="Kyrpides N."/>
            <person name="Woyke T."/>
        </authorList>
    </citation>
    <scope>NUCLEOTIDE SEQUENCE [LARGE SCALE GENOMIC DNA]</scope>
    <source>
        <strain evidence="8">AT2.8</strain>
    </source>
</reference>
<evidence type="ECO:0000256" key="4">
    <source>
        <dbReference type="ARBA" id="ARBA00022840"/>
    </source>
</evidence>
<feature type="domain" description="UvrD-like helicase C-terminal" evidence="6">
    <location>
        <begin position="431"/>
        <end position="556"/>
    </location>
</feature>
<dbReference type="GO" id="GO:0003678">
    <property type="term" value="F:DNA helicase activity"/>
    <property type="evidence" value="ECO:0007669"/>
    <property type="project" value="InterPro"/>
</dbReference>
<evidence type="ECO:0000256" key="3">
    <source>
        <dbReference type="ARBA" id="ARBA00022806"/>
    </source>
</evidence>
<sequence>MEKIAIFGAVVMAITIPETIRSSATTGERLFFRTLKTFLPDDYIVYFEPDIQGRRPDFVIIGPDLGIVVLEVKDYTKNTLFQINHDEWHIVTTSGDQAVIKSPMKQARDNMFHVVDTLKKDKSLIQLDGKYKFQLKFPYGHGVVFTRLYSKDFVQEGLYSVIEPNLCFTRDEIDPDKEGFSEEILMEKILNMFVVPFRLKESLSIEDINAIRYHLFPEVRISAEYKPPVPYQDQLLLSLHDIKTMDLHQENLAKQIGDKNRLIRGVAGSGKTIILASRAKMLSKQNPDWKILILCYNISLSNAIQQMIHHMLNEPEDLFDFDPNAKSVQNENIIVRNFHSWLKNDLRIREQQLPDIIEKLERNEAILPTYDAVLIDEGQDFEADWLRLVSLLINADTQSLLLVEDRAQTIYQRKRSYLEDTGLSFRGRSKVLSINYRNTQQIVKFAWEFYRKHSMFKNKVVNRELEGEIIAPQSTKRKGPEPGIVKAANFFEEMRIVARSIKKLHMEKKVPLEDMLILYRVKRTHKFPVIDIIQRSLKDEGLPYFWITENDVSKRSFAKDDGKVKISTIDSSKGLDFRAVFIVNLDSMPFTLEENKEREVSLLYIGMTRAKEYLCLSYSGESEFTHYLDSLKQVKKEIKPGVKKIN</sequence>
<dbReference type="InterPro" id="IPR000212">
    <property type="entry name" value="DNA_helicase_UvrD/REP"/>
</dbReference>
<dbReference type="InterPro" id="IPR011528">
    <property type="entry name" value="NERD"/>
</dbReference>
<dbReference type="InterPro" id="IPR027417">
    <property type="entry name" value="P-loop_NTPase"/>
</dbReference>
<protein>
    <recommendedName>
        <fullName evidence="9">DNA helicase</fullName>
    </recommendedName>
</protein>
<dbReference type="SUPFAM" id="SSF52540">
    <property type="entry name" value="P-loop containing nucleoside triphosphate hydrolases"/>
    <property type="match status" value="1"/>
</dbReference>
<evidence type="ECO:0000256" key="1">
    <source>
        <dbReference type="ARBA" id="ARBA00022741"/>
    </source>
</evidence>
<evidence type="ECO:0000259" key="6">
    <source>
        <dbReference type="Pfam" id="PF13361"/>
    </source>
</evidence>
<dbReference type="Pfam" id="PF13245">
    <property type="entry name" value="AAA_19"/>
    <property type="match status" value="1"/>
</dbReference>
<comment type="caution">
    <text evidence="7">The sequence shown here is derived from an EMBL/GenBank/DDBJ whole genome shotgun (WGS) entry which is preliminary data.</text>
</comment>